<evidence type="ECO:0000256" key="1">
    <source>
        <dbReference type="SAM" id="MobiDB-lite"/>
    </source>
</evidence>
<accession>A0A1H7W2X7</accession>
<protein>
    <recommendedName>
        <fullName evidence="3">DUF6310 domain-containing protein</fullName>
    </recommendedName>
</protein>
<keyword evidence="5" id="KW-1185">Reference proteome</keyword>
<name>A0A1H7W2X7_STIAU</name>
<feature type="region of interest" description="Disordered" evidence="1">
    <location>
        <begin position="141"/>
        <end position="192"/>
    </location>
</feature>
<evidence type="ECO:0000313" key="5">
    <source>
        <dbReference type="Proteomes" id="UP000182719"/>
    </source>
</evidence>
<feature type="domain" description="DUF6310" evidence="3">
    <location>
        <begin position="178"/>
        <end position="302"/>
    </location>
</feature>
<dbReference type="AlphaFoldDB" id="A0A1H7W2X7"/>
<dbReference type="EMBL" id="FOAP01000012">
    <property type="protein sequence ID" value="SEM15860.1"/>
    <property type="molecule type" value="Genomic_DNA"/>
</dbReference>
<gene>
    <name evidence="4" type="ORF">SAMN05444354_112131</name>
</gene>
<reference evidence="5" key="1">
    <citation type="submission" date="2016-10" db="EMBL/GenBank/DDBJ databases">
        <authorList>
            <person name="Varghese N."/>
            <person name="Submissions S."/>
        </authorList>
    </citation>
    <scope>NUCLEOTIDE SEQUENCE [LARGE SCALE GENOMIC DNA]</scope>
    <source>
        <strain evidence="5">DSM 17044</strain>
    </source>
</reference>
<dbReference type="Proteomes" id="UP000182719">
    <property type="component" value="Unassembled WGS sequence"/>
</dbReference>
<evidence type="ECO:0000256" key="2">
    <source>
        <dbReference type="SAM" id="SignalP"/>
    </source>
</evidence>
<dbReference type="PROSITE" id="PS51257">
    <property type="entry name" value="PROKAR_LIPOPROTEIN"/>
    <property type="match status" value="1"/>
</dbReference>
<dbReference type="OrthoDB" id="5500711at2"/>
<evidence type="ECO:0000313" key="4">
    <source>
        <dbReference type="EMBL" id="SEM15860.1"/>
    </source>
</evidence>
<feature type="chain" id="PRO_5010289321" description="DUF6310 domain-containing protein" evidence="2">
    <location>
        <begin position="18"/>
        <end position="302"/>
    </location>
</feature>
<dbReference type="InterPro" id="IPR046277">
    <property type="entry name" value="DUF6310"/>
</dbReference>
<feature type="compositionally biased region" description="Basic and acidic residues" evidence="1">
    <location>
        <begin position="176"/>
        <end position="187"/>
    </location>
</feature>
<organism evidence="4 5">
    <name type="scientific">Stigmatella aurantiaca</name>
    <dbReference type="NCBI Taxonomy" id="41"/>
    <lineage>
        <taxon>Bacteria</taxon>
        <taxon>Pseudomonadati</taxon>
        <taxon>Myxococcota</taxon>
        <taxon>Myxococcia</taxon>
        <taxon>Myxococcales</taxon>
        <taxon>Cystobacterineae</taxon>
        <taxon>Archangiaceae</taxon>
        <taxon>Stigmatella</taxon>
    </lineage>
</organism>
<feature type="signal peptide" evidence="2">
    <location>
        <begin position="1"/>
        <end position="17"/>
    </location>
</feature>
<dbReference type="Pfam" id="PF19829">
    <property type="entry name" value="DUF6310"/>
    <property type="match status" value="1"/>
</dbReference>
<keyword evidence="2" id="KW-0732">Signal</keyword>
<evidence type="ECO:0000259" key="3">
    <source>
        <dbReference type="Pfam" id="PF19829"/>
    </source>
</evidence>
<sequence length="302" mass="33157">MRLRAYSALLFLLAACATPVPDSRARVLREMRAANLQRAATLPWRDEGRCAVREASQSWPALVERCFQSLDHDRIRFNDPRGRCAVASAGTAAFGIGLCVLAAPEIVVGAVIVVGVVVVGIAIKEALDAYELKGSIPEEVESVPKTKAASRQSSVERHLKPKPSGQDWFPPEPTEPSERERRPECAPKRIAPKGGNALHNRCADNVPFNGYRGANALVNGKAFDALQVVAGVLWEVKTDNFDTYPIELQAVVVRKQAKELRRERELAAACGFDFRVGVRSAAHRAMLEFEDNTLSIVVMDWC</sequence>
<proteinExistence type="predicted"/>